<gene>
    <name evidence="2" type="ORF">COW36_02575</name>
</gene>
<evidence type="ECO:0000313" key="2">
    <source>
        <dbReference type="EMBL" id="PIW19013.1"/>
    </source>
</evidence>
<dbReference type="EMBL" id="PFFQ01000006">
    <property type="protein sequence ID" value="PIW19013.1"/>
    <property type="molecule type" value="Genomic_DNA"/>
</dbReference>
<proteinExistence type="predicted"/>
<feature type="compositionally biased region" description="Polar residues" evidence="1">
    <location>
        <begin position="1"/>
        <end position="22"/>
    </location>
</feature>
<evidence type="ECO:0000313" key="3">
    <source>
        <dbReference type="Proteomes" id="UP000231019"/>
    </source>
</evidence>
<protein>
    <submittedName>
        <fullName evidence="2">Uncharacterized protein</fullName>
    </submittedName>
</protein>
<sequence length="438" mass="46196">MPSFPVNPNRQTGSLPVVTSPQPAKPQETASAAAQPAPVTEPVAAPPGDTNTTRTAFPEAGFDPSAGFSMPRAAAPASPTAPAADPVDLSPLSQPLRVSYEDFKAQLKADPKVEFIEIDRRDLNKGLSDFLKQYQDLLTQNPELLQKLQESEIGRDLLAALDHAAKGALSTDDIIKLQTFAVASGVDISHANSANGIDGDYGPRTHAGLQEAFSKLLSSPDQALESLKTAAPQATTYAQTARRSYEETGDAYIPGQSRTYDAPPEPGSQPATPGVSDPVPTSSGQLGQDIAAAARRTASTFRNPKTGAIPSIGYCMGGVRTTLDSMGIRLRAPGGGYLQSAKDADDVLRRNFSDKFDEVKLSPNDPQFANKLRNFPPGTIFVWEANPDPSTHSRGGGFKHGHIEVALGGGKAASDHIQNVTTNANGRYGSVSIFVPKA</sequence>
<feature type="compositionally biased region" description="Low complexity" evidence="1">
    <location>
        <begin position="32"/>
        <end position="47"/>
    </location>
</feature>
<name>A0A2M7GA38_9BACT</name>
<feature type="compositionally biased region" description="Low complexity" evidence="1">
    <location>
        <begin position="230"/>
        <end position="241"/>
    </location>
</feature>
<feature type="compositionally biased region" description="Low complexity" evidence="1">
    <location>
        <begin position="71"/>
        <end position="86"/>
    </location>
</feature>
<organism evidence="2 3">
    <name type="scientific">bacterium (Candidatus Blackallbacteria) CG17_big_fil_post_rev_8_21_14_2_50_48_46</name>
    <dbReference type="NCBI Taxonomy" id="2014261"/>
    <lineage>
        <taxon>Bacteria</taxon>
        <taxon>Candidatus Blackallbacteria</taxon>
    </lineage>
</organism>
<accession>A0A2M7GA38</accession>
<feature type="region of interest" description="Disordered" evidence="1">
    <location>
        <begin position="1"/>
        <end position="89"/>
    </location>
</feature>
<reference evidence="2 3" key="1">
    <citation type="submission" date="2017-09" db="EMBL/GenBank/DDBJ databases">
        <title>Depth-based differentiation of microbial function through sediment-hosted aquifers and enrichment of novel symbionts in the deep terrestrial subsurface.</title>
        <authorList>
            <person name="Probst A.J."/>
            <person name="Ladd B."/>
            <person name="Jarett J.K."/>
            <person name="Geller-Mcgrath D.E."/>
            <person name="Sieber C.M."/>
            <person name="Emerson J.B."/>
            <person name="Anantharaman K."/>
            <person name="Thomas B.C."/>
            <person name="Malmstrom R."/>
            <person name="Stieglmeier M."/>
            <person name="Klingl A."/>
            <person name="Woyke T."/>
            <person name="Ryan C.M."/>
            <person name="Banfield J.F."/>
        </authorList>
    </citation>
    <scope>NUCLEOTIDE SEQUENCE [LARGE SCALE GENOMIC DNA]</scope>
    <source>
        <strain evidence="2">CG17_big_fil_post_rev_8_21_14_2_50_48_46</strain>
    </source>
</reference>
<feature type="region of interest" description="Disordered" evidence="1">
    <location>
        <begin position="230"/>
        <end position="285"/>
    </location>
</feature>
<evidence type="ECO:0000256" key="1">
    <source>
        <dbReference type="SAM" id="MobiDB-lite"/>
    </source>
</evidence>
<dbReference type="Proteomes" id="UP000231019">
    <property type="component" value="Unassembled WGS sequence"/>
</dbReference>
<dbReference type="AlphaFoldDB" id="A0A2M7GA38"/>
<dbReference type="Gene3D" id="3.90.1720.10">
    <property type="entry name" value="endopeptidase domain like (from Nostoc punctiforme)"/>
    <property type="match status" value="1"/>
</dbReference>
<comment type="caution">
    <text evidence="2">The sequence shown here is derived from an EMBL/GenBank/DDBJ whole genome shotgun (WGS) entry which is preliminary data.</text>
</comment>